<dbReference type="PANTHER" id="PTHR12526">
    <property type="entry name" value="GLYCOSYLTRANSFERASE"/>
    <property type="match status" value="1"/>
</dbReference>
<evidence type="ECO:0000259" key="2">
    <source>
        <dbReference type="Pfam" id="PF13439"/>
    </source>
</evidence>
<feature type="domain" description="Glycosyltransferase subfamily 4-like N-terminal" evidence="2">
    <location>
        <begin position="13"/>
        <end position="183"/>
    </location>
</feature>
<dbReference type="EMBL" id="LBQZ01000004">
    <property type="protein sequence ID" value="KKP89320.1"/>
    <property type="molecule type" value="Genomic_DNA"/>
</dbReference>
<proteinExistence type="predicted"/>
<organism evidence="3 4">
    <name type="scientific">Candidatus Nomurabacteria bacterium GW2011_GWC2_35_8</name>
    <dbReference type="NCBI Taxonomy" id="1618752"/>
    <lineage>
        <taxon>Bacteria</taxon>
        <taxon>Candidatus Nomuraibacteriota</taxon>
    </lineage>
</organism>
<name>A0A0G0FPC6_9BACT</name>
<evidence type="ECO:0000313" key="4">
    <source>
        <dbReference type="Proteomes" id="UP000034798"/>
    </source>
</evidence>
<dbReference type="Proteomes" id="UP000034798">
    <property type="component" value="Unassembled WGS sequence"/>
</dbReference>
<dbReference type="Gene3D" id="3.40.50.2000">
    <property type="entry name" value="Glycogen Phosphorylase B"/>
    <property type="match status" value="2"/>
</dbReference>
<keyword evidence="3" id="KW-0328">Glycosyltransferase</keyword>
<dbReference type="Pfam" id="PF13439">
    <property type="entry name" value="Glyco_transf_4"/>
    <property type="match status" value="1"/>
</dbReference>
<dbReference type="Pfam" id="PF00534">
    <property type="entry name" value="Glycos_transf_1"/>
    <property type="match status" value="1"/>
</dbReference>
<dbReference type="SUPFAM" id="SSF53756">
    <property type="entry name" value="UDP-Glycosyltransferase/glycogen phosphorylase"/>
    <property type="match status" value="1"/>
</dbReference>
<dbReference type="InterPro" id="IPR028098">
    <property type="entry name" value="Glyco_trans_4-like_N"/>
</dbReference>
<sequence>MKIAILNSFLDNIGGAEIVTLTMAREFNADIYTTNINKEKIEKMGFIDVIPRIYSIGKVPTQAPFKHQLTFWKFRYLNLKEKYDFFIISGDWAMSGAVNNYPNLWYVHSPLNELWEFKNWIKKNVLSWWKKPFYEIFVWINRKLTLKYARSVNNFIANSKNVKERIKKYYNTDSMIIYPPIDTIKYYWLPPKDYWLSVNRLITHKRIELQMNAFLKLPNEKLIIVGSYEKGIIQFENYKKYIEKICPKNVQIVNWINNKDLKKLYAECKGFITTAKNEDLGMTPIEAMASGKPVIAPNEGGYKETVINKETGILINNIDFNQLIDTIKIVGENSEKYKEKCQKQVKKFDTKIFIEKINNELRK</sequence>
<evidence type="ECO:0000259" key="1">
    <source>
        <dbReference type="Pfam" id="PF00534"/>
    </source>
</evidence>
<feature type="domain" description="Glycosyl transferase family 1" evidence="1">
    <location>
        <begin position="192"/>
        <end position="347"/>
    </location>
</feature>
<keyword evidence="3" id="KW-0808">Transferase</keyword>
<gene>
    <name evidence="3" type="ORF">UR91_C0004G0014</name>
</gene>
<comment type="caution">
    <text evidence="3">The sequence shown here is derived from an EMBL/GenBank/DDBJ whole genome shotgun (WGS) entry which is preliminary data.</text>
</comment>
<evidence type="ECO:0000313" key="3">
    <source>
        <dbReference type="EMBL" id="KKP89320.1"/>
    </source>
</evidence>
<protein>
    <submittedName>
        <fullName evidence="3">Mannosyltransferase</fullName>
    </submittedName>
</protein>
<dbReference type="PANTHER" id="PTHR12526:SF584">
    <property type="entry name" value="GLYCOSYLTRANSFERASE"/>
    <property type="match status" value="1"/>
</dbReference>
<dbReference type="AlphaFoldDB" id="A0A0G0FPC6"/>
<dbReference type="GO" id="GO:0016757">
    <property type="term" value="F:glycosyltransferase activity"/>
    <property type="evidence" value="ECO:0007669"/>
    <property type="project" value="UniProtKB-KW"/>
</dbReference>
<dbReference type="InterPro" id="IPR001296">
    <property type="entry name" value="Glyco_trans_1"/>
</dbReference>
<reference evidence="3 4" key="1">
    <citation type="journal article" date="2015" name="Nature">
        <title>rRNA introns, odd ribosomes, and small enigmatic genomes across a large radiation of phyla.</title>
        <authorList>
            <person name="Brown C.T."/>
            <person name="Hug L.A."/>
            <person name="Thomas B.C."/>
            <person name="Sharon I."/>
            <person name="Castelle C.J."/>
            <person name="Singh A."/>
            <person name="Wilkins M.J."/>
            <person name="Williams K.H."/>
            <person name="Banfield J.F."/>
        </authorList>
    </citation>
    <scope>NUCLEOTIDE SEQUENCE [LARGE SCALE GENOMIC DNA]</scope>
</reference>
<accession>A0A0G0FPC6</accession>